<feature type="region of interest" description="Disordered" evidence="1">
    <location>
        <begin position="74"/>
        <end position="93"/>
    </location>
</feature>
<proteinExistence type="predicted"/>
<evidence type="ECO:0000313" key="2">
    <source>
        <dbReference type="EMBL" id="GIX82298.1"/>
    </source>
</evidence>
<gene>
    <name evidence="2" type="ORF">CDAR_233491</name>
</gene>
<keyword evidence="3" id="KW-1185">Reference proteome</keyword>
<reference evidence="2 3" key="1">
    <citation type="submission" date="2021-06" db="EMBL/GenBank/DDBJ databases">
        <title>Caerostris darwini draft genome.</title>
        <authorList>
            <person name="Kono N."/>
            <person name="Arakawa K."/>
        </authorList>
    </citation>
    <scope>NUCLEOTIDE SEQUENCE [LARGE SCALE GENOMIC DNA]</scope>
</reference>
<dbReference type="Proteomes" id="UP001054837">
    <property type="component" value="Unassembled WGS sequence"/>
</dbReference>
<protein>
    <recommendedName>
        <fullName evidence="4">Ycf1</fullName>
    </recommendedName>
</protein>
<comment type="caution">
    <text evidence="2">The sequence shown here is derived from an EMBL/GenBank/DDBJ whole genome shotgun (WGS) entry which is preliminary data.</text>
</comment>
<organism evidence="2 3">
    <name type="scientific">Caerostris darwini</name>
    <dbReference type="NCBI Taxonomy" id="1538125"/>
    <lineage>
        <taxon>Eukaryota</taxon>
        <taxon>Metazoa</taxon>
        <taxon>Ecdysozoa</taxon>
        <taxon>Arthropoda</taxon>
        <taxon>Chelicerata</taxon>
        <taxon>Arachnida</taxon>
        <taxon>Araneae</taxon>
        <taxon>Araneomorphae</taxon>
        <taxon>Entelegynae</taxon>
        <taxon>Araneoidea</taxon>
        <taxon>Araneidae</taxon>
        <taxon>Caerostris</taxon>
    </lineage>
</organism>
<accession>A0AAV4NCS9</accession>
<evidence type="ECO:0008006" key="4">
    <source>
        <dbReference type="Google" id="ProtNLM"/>
    </source>
</evidence>
<dbReference type="EMBL" id="BPLQ01001502">
    <property type="protein sequence ID" value="GIX82298.1"/>
    <property type="molecule type" value="Genomic_DNA"/>
</dbReference>
<evidence type="ECO:0000313" key="3">
    <source>
        <dbReference type="Proteomes" id="UP001054837"/>
    </source>
</evidence>
<name>A0AAV4NCS9_9ARAC</name>
<sequence>MLSHLIISHFLAPNDKPNFHLLKTTRRLRERVKKKSFGGSERSFERFTRINKKKKNTDDIKNRNFIFPECQREAASVKSHERTMPEPIPVHGH</sequence>
<evidence type="ECO:0000256" key="1">
    <source>
        <dbReference type="SAM" id="MobiDB-lite"/>
    </source>
</evidence>
<dbReference type="AlphaFoldDB" id="A0AAV4NCS9"/>